<dbReference type="Gene3D" id="3.90.550.10">
    <property type="entry name" value="Spore Coat Polysaccharide Biosynthesis Protein SpsA, Chain A"/>
    <property type="match status" value="1"/>
</dbReference>
<gene>
    <name evidence="2" type="ORF">A2Z33_02030</name>
</gene>
<evidence type="ECO:0000313" key="2">
    <source>
        <dbReference type="EMBL" id="OGG02551.1"/>
    </source>
</evidence>
<organism evidence="2 3">
    <name type="scientific">Candidatus Gottesmanbacteria bacterium RBG_16_52_11</name>
    <dbReference type="NCBI Taxonomy" id="1798374"/>
    <lineage>
        <taxon>Bacteria</taxon>
        <taxon>Candidatus Gottesmaniibacteriota</taxon>
    </lineage>
</organism>
<evidence type="ECO:0000256" key="1">
    <source>
        <dbReference type="SAM" id="MobiDB-lite"/>
    </source>
</evidence>
<evidence type="ECO:0000313" key="3">
    <source>
        <dbReference type="Proteomes" id="UP000178448"/>
    </source>
</evidence>
<sequence>MTRFLIPQRDARELTDALNSSISTPERTVRDGLTDDNLRGALANLADAKARKAVGSRAEKRIGLVSYSSLTNLEAERTALDAAAITLEAELRSYFTHHDKSQLLGGADFDGFLHTLTTTQEQVLTQGAGVLEASADPVAGTLSLVSDRTPQSRLLKRRFGFGAVKEYDVSGMDQLLKELHKTAVAEAAKYGVKRSVSGLITGALVQEGITDIIHWAKTGDFELMGGISRTLGFAGRESAAALGPLPVGEITQTHTTGSDFVQLSNSLYKMGDELVYVSPDGVQTTLSDHAGAVLRDLSDGTLSQETLNSLNEHARIDGLDLDFQTVTRQINLLPHPPLTEADYHMIDLDPTKSGEILTKAPKELMWVDTPSGERALVLWDINSTNPQGGPVTSWQVISTADTAHDVQVDINKHLNLLRFDHFESRDINAPVSVGMQQVQMGDVQSHPVSIDIPQGTKLLDRGNGLYDLVTDSGNPHEIDAGETLVRGLRINQNGMLTDDGIITRFGRQYRLDFEKPDLVNNIVIPGQPAETGYDLSQTINLKPNSYGGGFWELTQKSINLSDYAHPTAANNAIKNLAGAFNDNQLGSPFHDGDYPKIFFSDEGMSKIAKWSDKGIEEYLRQKAENPGWNNNQLMDAVMERNEKWGVALRLGYYGIPGAASDREIRILAEALGGTGTEGTPDVNIDIYHSRITAGNFEHKIGTDTIRVFGYNPQPFTEATVLTVYDRTIPGQLPIPIIPLGIPRVEAPVMTLPRTMDTAPGESPMYYGYGGYMLGLESWKNYTEWLKKIDRMPPIIPPETERSVSREQERIRKYLDAQPEAHRKAVERITYELPPMHPDARVAVMIPVYHEEKNIYHTLSEWAKQTDADGKPLNHNLYEINVLVNREEDLSDDGSLGEVDRFRRDNPGVRVNVAYTLFPKGQGGVGPARKLIADTLLNRSVRRGDTQTGQLYLESEDADLLSIDTKAVYNLISKFDANPGTDALRGKQDLAPEILKEHDYLFVERRVERFSEYLLRDKRLRPEVNPDADSRWNTVVLGGWNSAFTAESYAMIGGYQPIRIGEDVDIGSRISIMRGKANPDGSVTPNTMVIDTVRNIGQSNPRRFIYALETKRHAYHTFGDREIDQKVRDIDPAEFLRRMEYGNQITYENKALFESVLTENVRWIRDVVKNPELRDRLTGRLMLFLGFSKYRDVTGPDGQVTRKNGPLSGKAEEGWKPDYHIESDSKVVIDNIENIKNALENYRQRTSAEPETALSSEDAAAETEVAVVSESDRTPSA</sequence>
<comment type="caution">
    <text evidence="2">The sequence shown here is derived from an EMBL/GenBank/DDBJ whole genome shotgun (WGS) entry which is preliminary data.</text>
</comment>
<protein>
    <submittedName>
        <fullName evidence="2">Uncharacterized protein</fullName>
    </submittedName>
</protein>
<dbReference type="AlphaFoldDB" id="A0A1F5YQS3"/>
<dbReference type="InterPro" id="IPR029044">
    <property type="entry name" value="Nucleotide-diphossugar_trans"/>
</dbReference>
<dbReference type="EMBL" id="MFJD01000007">
    <property type="protein sequence ID" value="OGG02551.1"/>
    <property type="molecule type" value="Genomic_DNA"/>
</dbReference>
<proteinExistence type="predicted"/>
<feature type="region of interest" description="Disordered" evidence="1">
    <location>
        <begin position="1242"/>
        <end position="1276"/>
    </location>
</feature>
<dbReference type="Proteomes" id="UP000178448">
    <property type="component" value="Unassembled WGS sequence"/>
</dbReference>
<reference evidence="2 3" key="1">
    <citation type="journal article" date="2016" name="Nat. Commun.">
        <title>Thousands of microbial genomes shed light on interconnected biogeochemical processes in an aquifer system.</title>
        <authorList>
            <person name="Anantharaman K."/>
            <person name="Brown C.T."/>
            <person name="Hug L.A."/>
            <person name="Sharon I."/>
            <person name="Castelle C.J."/>
            <person name="Probst A.J."/>
            <person name="Thomas B.C."/>
            <person name="Singh A."/>
            <person name="Wilkins M.J."/>
            <person name="Karaoz U."/>
            <person name="Brodie E.L."/>
            <person name="Williams K.H."/>
            <person name="Hubbard S.S."/>
            <person name="Banfield J.F."/>
        </authorList>
    </citation>
    <scope>NUCLEOTIDE SEQUENCE [LARGE SCALE GENOMIC DNA]</scope>
</reference>
<name>A0A1F5YQS3_9BACT</name>
<accession>A0A1F5YQS3</accession>
<dbReference type="STRING" id="1798374.A2Z33_02030"/>
<dbReference type="SUPFAM" id="SSF53448">
    <property type="entry name" value="Nucleotide-diphospho-sugar transferases"/>
    <property type="match status" value="1"/>
</dbReference>
<feature type="compositionally biased region" description="Low complexity" evidence="1">
    <location>
        <begin position="1254"/>
        <end position="1268"/>
    </location>
</feature>